<name>A0A2B4RQK7_STYPI</name>
<evidence type="ECO:0000313" key="2">
    <source>
        <dbReference type="EMBL" id="PFX18830.1"/>
    </source>
</evidence>
<dbReference type="Pfam" id="PF17919">
    <property type="entry name" value="RT_RNaseH_2"/>
    <property type="match status" value="1"/>
</dbReference>
<dbReference type="Gene3D" id="3.30.70.270">
    <property type="match status" value="2"/>
</dbReference>
<dbReference type="Gene3D" id="3.30.420.10">
    <property type="entry name" value="Ribonuclease H-like superfamily/Ribonuclease H"/>
    <property type="match status" value="1"/>
</dbReference>
<feature type="domain" description="Integrase catalytic" evidence="1">
    <location>
        <begin position="581"/>
        <end position="736"/>
    </location>
</feature>
<dbReference type="Pfam" id="PF00665">
    <property type="entry name" value="rve"/>
    <property type="match status" value="1"/>
</dbReference>
<dbReference type="InterPro" id="IPR001584">
    <property type="entry name" value="Integrase_cat-core"/>
</dbReference>
<dbReference type="PROSITE" id="PS50994">
    <property type="entry name" value="INTEGRASE"/>
    <property type="match status" value="1"/>
</dbReference>
<accession>A0A2B4RQK7</accession>
<organism evidence="2 3">
    <name type="scientific">Stylophora pistillata</name>
    <name type="common">Smooth cauliflower coral</name>
    <dbReference type="NCBI Taxonomy" id="50429"/>
    <lineage>
        <taxon>Eukaryota</taxon>
        <taxon>Metazoa</taxon>
        <taxon>Cnidaria</taxon>
        <taxon>Anthozoa</taxon>
        <taxon>Hexacorallia</taxon>
        <taxon>Scleractinia</taxon>
        <taxon>Astrocoeniina</taxon>
        <taxon>Pocilloporidae</taxon>
        <taxon>Stylophora</taxon>
    </lineage>
</organism>
<dbReference type="SUPFAM" id="SSF53098">
    <property type="entry name" value="Ribonuclease H-like"/>
    <property type="match status" value="1"/>
</dbReference>
<dbReference type="InterPro" id="IPR012337">
    <property type="entry name" value="RNaseH-like_sf"/>
</dbReference>
<dbReference type="InterPro" id="IPR041577">
    <property type="entry name" value="RT_RNaseH_2"/>
</dbReference>
<reference evidence="3" key="1">
    <citation type="journal article" date="2017" name="bioRxiv">
        <title>Comparative analysis of the genomes of Stylophora pistillata and Acropora digitifera provides evidence for extensive differences between species of corals.</title>
        <authorList>
            <person name="Voolstra C.R."/>
            <person name="Li Y."/>
            <person name="Liew Y.J."/>
            <person name="Baumgarten S."/>
            <person name="Zoccola D."/>
            <person name="Flot J.-F."/>
            <person name="Tambutte S."/>
            <person name="Allemand D."/>
            <person name="Aranda M."/>
        </authorList>
    </citation>
    <scope>NUCLEOTIDE SEQUENCE [LARGE SCALE GENOMIC DNA]</scope>
</reference>
<evidence type="ECO:0000259" key="1">
    <source>
        <dbReference type="PROSITE" id="PS50994"/>
    </source>
</evidence>
<dbReference type="GO" id="GO:0015074">
    <property type="term" value="P:DNA integration"/>
    <property type="evidence" value="ECO:0007669"/>
    <property type="project" value="InterPro"/>
</dbReference>
<keyword evidence="3" id="KW-1185">Reference proteome</keyword>
<dbReference type="Gene3D" id="3.10.10.10">
    <property type="entry name" value="HIV Type 1 Reverse Transcriptase, subunit A, domain 1"/>
    <property type="match status" value="1"/>
</dbReference>
<dbReference type="InterPro" id="IPR036397">
    <property type="entry name" value="RNaseH_sf"/>
</dbReference>
<dbReference type="InterPro" id="IPR043128">
    <property type="entry name" value="Rev_trsase/Diguanyl_cyclase"/>
</dbReference>
<dbReference type="CDD" id="cd01647">
    <property type="entry name" value="RT_LTR"/>
    <property type="match status" value="1"/>
</dbReference>
<dbReference type="InterPro" id="IPR043502">
    <property type="entry name" value="DNA/RNA_pol_sf"/>
</dbReference>
<dbReference type="PANTHER" id="PTHR37984:SF7">
    <property type="entry name" value="INTEGRASE CATALYTIC DOMAIN-CONTAINING PROTEIN"/>
    <property type="match status" value="1"/>
</dbReference>
<protein>
    <submittedName>
        <fullName evidence="2">Retrovirus-related Pol polyprotein</fullName>
    </submittedName>
</protein>
<proteinExistence type="predicted"/>
<dbReference type="EMBL" id="LSMT01000390">
    <property type="protein sequence ID" value="PFX18830.1"/>
    <property type="molecule type" value="Genomic_DNA"/>
</dbReference>
<comment type="caution">
    <text evidence="2">The sequence shown here is derived from an EMBL/GenBank/DDBJ whole genome shotgun (WGS) entry which is preliminary data.</text>
</comment>
<dbReference type="PANTHER" id="PTHR37984">
    <property type="entry name" value="PROTEIN CBG26694"/>
    <property type="match status" value="1"/>
</dbReference>
<gene>
    <name evidence="2" type="primary">pol</name>
    <name evidence="2" type="ORF">AWC38_SpisGene16772</name>
</gene>
<dbReference type="Proteomes" id="UP000225706">
    <property type="component" value="Unassembled WGS sequence"/>
</dbReference>
<dbReference type="AlphaFoldDB" id="A0A2B4RQK7"/>
<dbReference type="FunFam" id="3.30.70.270:FF:000063">
    <property type="entry name" value="Zinc knuckle domaincontaining protein"/>
    <property type="match status" value="1"/>
</dbReference>
<sequence>MWKVHTSSHEITNEPYVGSNYENTSKTVTADLTKNYDAGTNTSLAEKIKNVREHNFESGANNRILTKATEIWVIKSIPKEEEYVLSEFRDIFKGIGILPEGKYHIQLKPDAKLVQHPPQAVPEKRKAAYKEELDRLCNSGIIEPVQGHTDWINSVVPVSRPDGSIRLCLDPKDLNKSIKRNQYYTKTIDEVSAELHGGKYFKLVDAKSDYWMVELDYESSLLTAFNTPWGKHKLLRLPFGLEVSADVFQERLNVVLKEVKGITGCIDDILMRGVDSKDNDIITPEGMKSDDKKVEAVKQMKAPKYKKVLQSFQGMVNYLKRYSAKLTRLFEPLRPLPREETEWTWNSSYQDAFDAIKEELSRTPVLAYLDRKAEHVIQTDASMTGLGAVLLQEGKPVIYVSRTITPAEERFTNIERVLLGVVFAMERLYTYVYGEPVRVDTDHKPLETIGKKSIATASPRFQRLLLRLAIYEIKIEYICGKDNSVADALIRVDPLSPKPMDSKQMDVIPVHHITSNVPTTDNRLDRTRVATPADSALNQVRHDIFHGWPLQRQQLPERLQNYWNYREELAVEDGLIFKAHRLVIPTSLRAEYLKDLHAGNLGEEKTLLRALADYFSKFPVVKKLTNQTAGHEISLLKTKFAEYGIPATVYTDQGTQFVSQDFKQFAMQYRFEVQHSSQRYPQSNDSIEAMVKVVNGTMEKAKESSSDPHLAMLIYRATPVRPGQLSPGEFTFPAEI</sequence>
<evidence type="ECO:0000313" key="3">
    <source>
        <dbReference type="Proteomes" id="UP000225706"/>
    </source>
</evidence>
<dbReference type="SUPFAM" id="SSF56672">
    <property type="entry name" value="DNA/RNA polymerases"/>
    <property type="match status" value="1"/>
</dbReference>
<dbReference type="CDD" id="cd09274">
    <property type="entry name" value="RNase_HI_RT_Ty3"/>
    <property type="match status" value="1"/>
</dbReference>
<dbReference type="GO" id="GO:0003676">
    <property type="term" value="F:nucleic acid binding"/>
    <property type="evidence" value="ECO:0007669"/>
    <property type="project" value="InterPro"/>
</dbReference>
<dbReference type="InterPro" id="IPR050951">
    <property type="entry name" value="Retrovirus_Pol_polyprotein"/>
</dbReference>